<keyword evidence="1" id="KW-0175">Coiled coil</keyword>
<accession>A0A9D9HA64</accession>
<sequence>MKKLEKLLLVNWHNFELESLEFGTLNFLTGKNATGKSTIIDALQLVILGDGNGQTFFNKAASTKSSRTLEGYLYGEQGDDEGAGFRYRRQGPFSSYVAAVWRDSLNGRCFTSLFMADCHQDHNFDRHWMTISSDAALSLFLGDDDVPLDFRLLKSRLSGKVDYKVHDAAYQYQAALCAALGNINKKYMSLLRKAVPFTPITDMVKFITESICDIDSSVDISNMQTDIRNYTELEETSAIAERRLKDLEDIASAWKEYLARKETVKVHEYVLQRARVDAATRLIAELKEQLAQCEARVAEILSSSTLLEGQRNEVEEREARLSRELHSSSAEVRRRQLEEGIAERKERIALLERRLDLAVGELSKLGRHLTAAMAVLDVKDDDLSLLAGSLSAMDSVRVHSLDLAKAAQAGSDVSHALENTFFDLTRALEGTRAQLGRERTILSDLEKGMRPYPEAVRSFLSILKDEGIVTCVLCEKVEVVDLDWHDSLEALLDDHRFDILIDSEEGYRKAYDLLMDSGRGGSVTLVDLSALEEEEGRGLASHLSADDGRIRSHLNHLLSCYGQDAQADTELHSWTRSLLCRHDEALSRSPFLGRSALTIQMERCRAAIARMEEEESRLIQGLERLCKARFQPITEDNMRRIEEDITASRAIGGLKEELSQLAQELEGIDMLYLERLRAEIDECRMKKKDLEERIIVLSKEDGAQTAQLEDLRNSRIPAQEEVVRSLEEGIEANFDKDWIAQVGERSYREALAEKRTVTMEEAYDNSLKGFTTRMEKAFSEVVARRADYNNLYRAAHDSTADDNEAYEEERRSLAEVKLPEYRERIKEAKEAAYRQFREDFISKIKSKIEDVRIQIGKLNSALAQSVFGRDRYHFSVLANPDYRQFYNMFMDEALLDVGGGLNLYSESFFEKYKMEIDELFDKLIVNDSQRASAERMAQYEKDLARYTDYRTYLVFDLIVEDRENGSQQRLSRTLLKKSGGETQLPFYIALLASFSQVCRIGQKNPSTSNTVRLVIFDEAFSKMDAERIRESIRLLGRFGLQAIFSAPSDKIGDIAPLVDNILVTFRDNKHSFVRRFEPGELKCDE</sequence>
<evidence type="ECO:0000313" key="3">
    <source>
        <dbReference type="Proteomes" id="UP000823633"/>
    </source>
</evidence>
<feature type="coiled-coil region" evidence="1">
    <location>
        <begin position="673"/>
        <end position="700"/>
    </location>
</feature>
<evidence type="ECO:0000256" key="1">
    <source>
        <dbReference type="SAM" id="Coils"/>
    </source>
</evidence>
<dbReference type="Pfam" id="PF13558">
    <property type="entry name" value="SbcC_Walker_B"/>
    <property type="match status" value="1"/>
</dbReference>
<evidence type="ECO:0000313" key="2">
    <source>
        <dbReference type="EMBL" id="MBO8444001.1"/>
    </source>
</evidence>
<dbReference type="Proteomes" id="UP000823633">
    <property type="component" value="Unassembled WGS sequence"/>
</dbReference>
<protein>
    <submittedName>
        <fullName evidence="2">AAA family ATPase</fullName>
    </submittedName>
</protein>
<dbReference type="InterPro" id="IPR027417">
    <property type="entry name" value="P-loop_NTPase"/>
</dbReference>
<dbReference type="PANTHER" id="PTHR32182:SF0">
    <property type="entry name" value="DNA REPLICATION AND REPAIR PROTEIN RECF"/>
    <property type="match status" value="1"/>
</dbReference>
<reference evidence="2" key="2">
    <citation type="journal article" date="2021" name="PeerJ">
        <title>Extensive microbial diversity within the chicken gut microbiome revealed by metagenomics and culture.</title>
        <authorList>
            <person name="Gilroy R."/>
            <person name="Ravi A."/>
            <person name="Getino M."/>
            <person name="Pursley I."/>
            <person name="Horton D.L."/>
            <person name="Alikhan N.F."/>
            <person name="Baker D."/>
            <person name="Gharbi K."/>
            <person name="Hall N."/>
            <person name="Watson M."/>
            <person name="Adriaenssens E.M."/>
            <person name="Foster-Nyarko E."/>
            <person name="Jarju S."/>
            <person name="Secka A."/>
            <person name="Antonio M."/>
            <person name="Oren A."/>
            <person name="Chaudhuri R.R."/>
            <person name="La Ragione R."/>
            <person name="Hildebrand F."/>
            <person name="Pallen M.J."/>
        </authorList>
    </citation>
    <scope>NUCLEOTIDE SEQUENCE</scope>
    <source>
        <strain evidence="2">11167</strain>
    </source>
</reference>
<dbReference type="PANTHER" id="PTHR32182">
    <property type="entry name" value="DNA REPLICATION AND REPAIR PROTEIN RECF"/>
    <property type="match status" value="1"/>
</dbReference>
<dbReference type="Pfam" id="PF13555">
    <property type="entry name" value="AAA_29"/>
    <property type="match status" value="1"/>
</dbReference>
<dbReference type="AlphaFoldDB" id="A0A9D9HA64"/>
<name>A0A9D9HA64_9SPIR</name>
<dbReference type="GO" id="GO:0000731">
    <property type="term" value="P:DNA synthesis involved in DNA repair"/>
    <property type="evidence" value="ECO:0007669"/>
    <property type="project" value="TreeGrafter"/>
</dbReference>
<dbReference type="SUPFAM" id="SSF52540">
    <property type="entry name" value="P-loop containing nucleoside triphosphate hydrolases"/>
    <property type="match status" value="1"/>
</dbReference>
<proteinExistence type="predicted"/>
<dbReference type="Gene3D" id="3.40.50.300">
    <property type="entry name" value="P-loop containing nucleotide triphosphate hydrolases"/>
    <property type="match status" value="2"/>
</dbReference>
<organism evidence="2 3">
    <name type="scientific">Candidatus Aphodenecus pullistercoris</name>
    <dbReference type="NCBI Taxonomy" id="2840669"/>
    <lineage>
        <taxon>Bacteria</taxon>
        <taxon>Pseudomonadati</taxon>
        <taxon>Spirochaetota</taxon>
        <taxon>Spirochaetia</taxon>
        <taxon>Spirochaetales</taxon>
        <taxon>Candidatus Aphodenecus</taxon>
    </lineage>
</organism>
<feature type="coiled-coil region" evidence="1">
    <location>
        <begin position="230"/>
        <end position="354"/>
    </location>
</feature>
<dbReference type="GO" id="GO:0006302">
    <property type="term" value="P:double-strand break repair"/>
    <property type="evidence" value="ECO:0007669"/>
    <property type="project" value="TreeGrafter"/>
</dbReference>
<comment type="caution">
    <text evidence="2">The sequence shown here is derived from an EMBL/GenBank/DDBJ whole genome shotgun (WGS) entry which is preliminary data.</text>
</comment>
<dbReference type="EMBL" id="JADIMU010000066">
    <property type="protein sequence ID" value="MBO8444001.1"/>
    <property type="molecule type" value="Genomic_DNA"/>
</dbReference>
<gene>
    <name evidence="2" type="ORF">IAC42_09655</name>
</gene>
<reference evidence="2" key="1">
    <citation type="submission" date="2020-10" db="EMBL/GenBank/DDBJ databases">
        <authorList>
            <person name="Gilroy R."/>
        </authorList>
    </citation>
    <scope>NUCLEOTIDE SEQUENCE</scope>
    <source>
        <strain evidence="2">11167</strain>
    </source>
</reference>